<protein>
    <submittedName>
        <fullName evidence="11">Cysteine-rich domain-containing protein</fullName>
    </submittedName>
</protein>
<dbReference type="GO" id="GO:0008177">
    <property type="term" value="F:succinate dehydrogenase (quinone) activity"/>
    <property type="evidence" value="ECO:0007669"/>
    <property type="project" value="UniProtKB-EC"/>
</dbReference>
<keyword evidence="7" id="KW-0408">Iron</keyword>
<name>A0A1W2CQD8_9BACT</name>
<evidence type="ECO:0000256" key="5">
    <source>
        <dbReference type="ARBA" id="ARBA00022982"/>
    </source>
</evidence>
<proteinExistence type="predicted"/>
<dbReference type="PANTHER" id="PTHR43551">
    <property type="entry name" value="FUMARATE REDUCTASE IRON-SULFUR SUBUNIT"/>
    <property type="match status" value="1"/>
</dbReference>
<evidence type="ECO:0000256" key="2">
    <source>
        <dbReference type="ARBA" id="ARBA00022448"/>
    </source>
</evidence>
<comment type="catalytic activity">
    <reaction evidence="9">
        <text>a quinone + succinate = fumarate + a quinol</text>
        <dbReference type="Rhea" id="RHEA:40523"/>
        <dbReference type="ChEBI" id="CHEBI:24646"/>
        <dbReference type="ChEBI" id="CHEBI:29806"/>
        <dbReference type="ChEBI" id="CHEBI:30031"/>
        <dbReference type="ChEBI" id="CHEBI:132124"/>
        <dbReference type="EC" id="1.3.5.1"/>
    </reaction>
</comment>
<keyword evidence="4" id="KW-0479">Metal-binding</keyword>
<evidence type="ECO:0000256" key="3">
    <source>
        <dbReference type="ARBA" id="ARBA00022485"/>
    </source>
</evidence>
<evidence type="ECO:0000256" key="1">
    <source>
        <dbReference type="ARBA" id="ARBA00001966"/>
    </source>
</evidence>
<sequence>MGDPVADDLRFVVKAVVGEENFIDMTPNKSNNFCCGGGGGFLQSGFTEARRSYGQTKTNQILATKADYCITPCHNCHAQVHDLSDVNDHAWQTVHLWTMLCLSLGILGPNEREYLGDDLKEVDVFHPESAM</sequence>
<dbReference type="InterPro" id="IPR004017">
    <property type="entry name" value="Cys_rich_dom"/>
</dbReference>
<dbReference type="GO" id="GO:0046872">
    <property type="term" value="F:metal ion binding"/>
    <property type="evidence" value="ECO:0007669"/>
    <property type="project" value="UniProtKB-KW"/>
</dbReference>
<keyword evidence="8" id="KW-0411">Iron-sulfur</keyword>
<organism evidence="11 12">
    <name type="scientific">Desulfocicer vacuolatum DSM 3385</name>
    <dbReference type="NCBI Taxonomy" id="1121400"/>
    <lineage>
        <taxon>Bacteria</taxon>
        <taxon>Pseudomonadati</taxon>
        <taxon>Thermodesulfobacteriota</taxon>
        <taxon>Desulfobacteria</taxon>
        <taxon>Desulfobacterales</taxon>
        <taxon>Desulfobacteraceae</taxon>
        <taxon>Desulfocicer</taxon>
    </lineage>
</organism>
<dbReference type="Pfam" id="PF02754">
    <property type="entry name" value="CCG"/>
    <property type="match status" value="1"/>
</dbReference>
<evidence type="ECO:0000313" key="11">
    <source>
        <dbReference type="EMBL" id="SMC87475.1"/>
    </source>
</evidence>
<dbReference type="AlphaFoldDB" id="A0A1W2CQD8"/>
<dbReference type="EMBL" id="FWXY01000013">
    <property type="protein sequence ID" value="SMC87475.1"/>
    <property type="molecule type" value="Genomic_DNA"/>
</dbReference>
<evidence type="ECO:0000256" key="4">
    <source>
        <dbReference type="ARBA" id="ARBA00022723"/>
    </source>
</evidence>
<keyword evidence="6" id="KW-0560">Oxidoreductase</keyword>
<keyword evidence="5" id="KW-0249">Electron transport</keyword>
<evidence type="ECO:0000259" key="10">
    <source>
        <dbReference type="Pfam" id="PF02754"/>
    </source>
</evidence>
<reference evidence="11 12" key="1">
    <citation type="submission" date="2017-04" db="EMBL/GenBank/DDBJ databases">
        <authorList>
            <person name="Afonso C.L."/>
            <person name="Miller P.J."/>
            <person name="Scott M.A."/>
            <person name="Spackman E."/>
            <person name="Goraichik I."/>
            <person name="Dimitrov K.M."/>
            <person name="Suarez D.L."/>
            <person name="Swayne D.E."/>
        </authorList>
    </citation>
    <scope>NUCLEOTIDE SEQUENCE [LARGE SCALE GENOMIC DNA]</scope>
    <source>
        <strain evidence="11 12">DSM 3385</strain>
    </source>
</reference>
<evidence type="ECO:0000256" key="6">
    <source>
        <dbReference type="ARBA" id="ARBA00023002"/>
    </source>
</evidence>
<evidence type="ECO:0000256" key="7">
    <source>
        <dbReference type="ARBA" id="ARBA00023004"/>
    </source>
</evidence>
<dbReference type="PANTHER" id="PTHR43551:SF2">
    <property type="entry name" value="FUMARATE REDUCTASE IRON-SULFUR SUBUNIT"/>
    <property type="match status" value="1"/>
</dbReference>
<dbReference type="STRING" id="1121400.SAMN02746065_11368"/>
<evidence type="ECO:0000256" key="8">
    <source>
        <dbReference type="ARBA" id="ARBA00023014"/>
    </source>
</evidence>
<gene>
    <name evidence="11" type="ORF">SAMN02746065_11368</name>
</gene>
<accession>A0A1W2CQD8</accession>
<keyword evidence="3" id="KW-0004">4Fe-4S</keyword>
<keyword evidence="2" id="KW-0813">Transport</keyword>
<evidence type="ECO:0000313" key="12">
    <source>
        <dbReference type="Proteomes" id="UP000192418"/>
    </source>
</evidence>
<feature type="domain" description="Cysteine-rich" evidence="10">
    <location>
        <begin position="14"/>
        <end position="80"/>
    </location>
</feature>
<evidence type="ECO:0000256" key="9">
    <source>
        <dbReference type="ARBA" id="ARBA00049220"/>
    </source>
</evidence>
<dbReference type="Proteomes" id="UP000192418">
    <property type="component" value="Unassembled WGS sequence"/>
</dbReference>
<dbReference type="GO" id="GO:0051539">
    <property type="term" value="F:4 iron, 4 sulfur cluster binding"/>
    <property type="evidence" value="ECO:0007669"/>
    <property type="project" value="UniProtKB-KW"/>
</dbReference>
<comment type="cofactor">
    <cofactor evidence="1">
        <name>[4Fe-4S] cluster</name>
        <dbReference type="ChEBI" id="CHEBI:49883"/>
    </cofactor>
</comment>
<keyword evidence="12" id="KW-1185">Reference proteome</keyword>